<evidence type="ECO:0000313" key="1">
    <source>
        <dbReference type="EMBL" id="GAG97023.1"/>
    </source>
</evidence>
<comment type="caution">
    <text evidence="1">The sequence shown here is derived from an EMBL/GenBank/DDBJ whole genome shotgun (WGS) entry which is preliminary data.</text>
</comment>
<protein>
    <submittedName>
        <fullName evidence="1">Uncharacterized protein</fullName>
    </submittedName>
</protein>
<sequence length="60" mass="7010">MSEKKTWRRQRWDTKVISGRISVAMMEAVLDVVHDSSYANVTDYLRDVVRKDLEARGVKL</sequence>
<reference evidence="1" key="1">
    <citation type="journal article" date="2014" name="Front. Microbiol.">
        <title>High frequency of phylogenetically diverse reductive dehalogenase-homologous genes in deep subseafloor sedimentary metagenomes.</title>
        <authorList>
            <person name="Kawai M."/>
            <person name="Futagami T."/>
            <person name="Toyoda A."/>
            <person name="Takaki Y."/>
            <person name="Nishi S."/>
            <person name="Hori S."/>
            <person name="Arai W."/>
            <person name="Tsubouchi T."/>
            <person name="Morono Y."/>
            <person name="Uchiyama I."/>
            <person name="Ito T."/>
            <person name="Fujiyama A."/>
            <person name="Inagaki F."/>
            <person name="Takami H."/>
        </authorList>
    </citation>
    <scope>NUCLEOTIDE SEQUENCE</scope>
    <source>
        <strain evidence="1">Expedition CK06-06</strain>
    </source>
</reference>
<accession>X1CLI4</accession>
<name>X1CLI4_9ZZZZ</name>
<organism evidence="1">
    <name type="scientific">marine sediment metagenome</name>
    <dbReference type="NCBI Taxonomy" id="412755"/>
    <lineage>
        <taxon>unclassified sequences</taxon>
        <taxon>metagenomes</taxon>
        <taxon>ecological metagenomes</taxon>
    </lineage>
</organism>
<proteinExistence type="predicted"/>
<dbReference type="AlphaFoldDB" id="X1CLI4"/>
<gene>
    <name evidence="1" type="ORF">S01H4_49137</name>
</gene>
<dbReference type="EMBL" id="BART01027764">
    <property type="protein sequence ID" value="GAG97023.1"/>
    <property type="molecule type" value="Genomic_DNA"/>
</dbReference>